<keyword evidence="6 8" id="KW-0472">Membrane</keyword>
<dbReference type="OrthoDB" id="226701at2"/>
<organism evidence="10 11">
    <name type="scientific">Clavibacter tessellarius</name>
    <dbReference type="NCBI Taxonomy" id="31965"/>
    <lineage>
        <taxon>Bacteria</taxon>
        <taxon>Bacillati</taxon>
        <taxon>Actinomycetota</taxon>
        <taxon>Actinomycetes</taxon>
        <taxon>Micrococcales</taxon>
        <taxon>Microbacteriaceae</taxon>
        <taxon>Clavibacter</taxon>
    </lineage>
</organism>
<dbReference type="Pfam" id="PF02534">
    <property type="entry name" value="T4SS-DNA_transf"/>
    <property type="match status" value="1"/>
</dbReference>
<dbReference type="InterPro" id="IPR032689">
    <property type="entry name" value="TraG-D_C"/>
</dbReference>
<dbReference type="RefSeq" id="WP_094127504.1">
    <property type="nucleotide sequence ID" value="NZ_CP040788.1"/>
</dbReference>
<feature type="transmembrane region" description="Helical" evidence="8">
    <location>
        <begin position="21"/>
        <end position="46"/>
    </location>
</feature>
<feature type="region of interest" description="Disordered" evidence="7">
    <location>
        <begin position="580"/>
        <end position="604"/>
    </location>
</feature>
<keyword evidence="5 8" id="KW-1133">Transmembrane helix</keyword>
<evidence type="ECO:0000256" key="6">
    <source>
        <dbReference type="ARBA" id="ARBA00023136"/>
    </source>
</evidence>
<dbReference type="PANTHER" id="PTHR37937">
    <property type="entry name" value="CONJUGATIVE TRANSFER: DNA TRANSPORT"/>
    <property type="match status" value="1"/>
</dbReference>
<sequence length="604" mass="63037">MSSERTNRRAEPGRANPGTVIATWAIGIAAGILASAWAGLAAAHALTGEGAALPADPLAVAIALKKGEVAWTPLAVVVAAVVAAALTALTVVVARSLRRLGRGRTRVDRSARYLASTSDLDELRERASLAKAARLGVPGRPGLPLGRDLRSGGMLYASWEDVSVCIAGPRVGKTTSLVVPAILAAPGALITTSNKPDVVHATRDLRARAGTAWVFDPQQVVGEEPTWWWDPLSSVVDDTSAAKLAGHFASGSREPDDRGDAFFDAAGKDLLAGLLLAAALDRRPITDVLRWLTDPDEREMVAVLRRGGYPLIADDVESASRTSPRQRDGVYATARKMASCVRSSRVSRWVTPAGGDAAADPRPRLDPDAFVRGSDTLYSLSVEGEGTAAPLVTALTVAIVEAAERLARTQPGGRLATPLVCVLDEAANVCRWKDLPDLYSHLGSRGIPVLSVFQSYAQGVDVFGREGMRKLFSAANEVVYLGGVKEAEWLRELSELIGDYDHETVSSSTTRGVRSTSVQNDRRRILDTSELAELPRGRGVLLASGVRASMIATVPWMDGPEAGVIRASLAAADARAAASAPAGPAAGSAAGPAAGSAAPTGAAS</sequence>
<accession>A0A225CK04</accession>
<dbReference type="InterPro" id="IPR051539">
    <property type="entry name" value="T4SS-coupling_protein"/>
</dbReference>
<evidence type="ECO:0000256" key="3">
    <source>
        <dbReference type="ARBA" id="ARBA00022475"/>
    </source>
</evidence>
<dbReference type="CDD" id="cd01127">
    <property type="entry name" value="TrwB_TraG_TraD_VirD4"/>
    <property type="match status" value="1"/>
</dbReference>
<dbReference type="InterPro" id="IPR027417">
    <property type="entry name" value="P-loop_NTPase"/>
</dbReference>
<dbReference type="GO" id="GO:0005886">
    <property type="term" value="C:plasma membrane"/>
    <property type="evidence" value="ECO:0007669"/>
    <property type="project" value="UniProtKB-SubCell"/>
</dbReference>
<dbReference type="InterPro" id="IPR003688">
    <property type="entry name" value="TraG/VirD4"/>
</dbReference>
<evidence type="ECO:0000256" key="4">
    <source>
        <dbReference type="ARBA" id="ARBA00022692"/>
    </source>
</evidence>
<evidence type="ECO:0000256" key="1">
    <source>
        <dbReference type="ARBA" id="ARBA00004651"/>
    </source>
</evidence>
<name>A0A225CK04_9MICO</name>
<dbReference type="SUPFAM" id="SSF52540">
    <property type="entry name" value="P-loop containing nucleoside triphosphate hydrolases"/>
    <property type="match status" value="1"/>
</dbReference>
<dbReference type="AlphaFoldDB" id="A0A225CK04"/>
<evidence type="ECO:0000259" key="9">
    <source>
        <dbReference type="Pfam" id="PF12696"/>
    </source>
</evidence>
<reference evidence="10" key="1">
    <citation type="submission" date="2017-08" db="EMBL/GenBank/DDBJ databases">
        <title>Genomes of multiple Clavibacter strains from different subspecies.</title>
        <authorList>
            <person name="Yuan X.-K."/>
            <person name="Li X.-S."/>
            <person name="Nie J."/>
            <person name="De Boer S.H."/>
        </authorList>
    </citation>
    <scope>NUCLEOTIDE SEQUENCE [LARGE SCALE GENOMIC DNA]</scope>
    <source>
        <strain evidence="10">ATCC 33566</strain>
    </source>
</reference>
<keyword evidence="3" id="KW-1003">Cell membrane</keyword>
<dbReference type="Proteomes" id="UP000215316">
    <property type="component" value="Unassembled WGS sequence"/>
</dbReference>
<comment type="subcellular location">
    <subcellularLocation>
        <location evidence="1">Cell membrane</location>
        <topology evidence="1">Multi-pass membrane protein</topology>
    </subcellularLocation>
</comment>
<comment type="caution">
    <text evidence="10">The sequence shown here is derived from an EMBL/GenBank/DDBJ whole genome shotgun (WGS) entry which is preliminary data.</text>
</comment>
<evidence type="ECO:0000313" key="11">
    <source>
        <dbReference type="Proteomes" id="UP000215316"/>
    </source>
</evidence>
<keyword evidence="4 8" id="KW-0812">Transmembrane</keyword>
<proteinExistence type="inferred from homology"/>
<evidence type="ECO:0000313" key="10">
    <source>
        <dbReference type="EMBL" id="OQJ62736.1"/>
    </source>
</evidence>
<evidence type="ECO:0000256" key="2">
    <source>
        <dbReference type="ARBA" id="ARBA00008806"/>
    </source>
</evidence>
<gene>
    <name evidence="10" type="ORF">B5P24_06885</name>
</gene>
<evidence type="ECO:0000256" key="5">
    <source>
        <dbReference type="ARBA" id="ARBA00022989"/>
    </source>
</evidence>
<dbReference type="PANTHER" id="PTHR37937:SF1">
    <property type="entry name" value="CONJUGATIVE TRANSFER: DNA TRANSPORT"/>
    <property type="match status" value="1"/>
</dbReference>
<feature type="domain" description="TraD/TraG TraM recognition site" evidence="9">
    <location>
        <begin position="418"/>
        <end position="536"/>
    </location>
</feature>
<dbReference type="Pfam" id="PF12696">
    <property type="entry name" value="TraG-D_C"/>
    <property type="match status" value="1"/>
</dbReference>
<protein>
    <submittedName>
        <fullName evidence="10">Conjugal transfer protein</fullName>
    </submittedName>
</protein>
<evidence type="ECO:0000256" key="8">
    <source>
        <dbReference type="SAM" id="Phobius"/>
    </source>
</evidence>
<dbReference type="Gene3D" id="3.40.50.300">
    <property type="entry name" value="P-loop containing nucleotide triphosphate hydrolases"/>
    <property type="match status" value="1"/>
</dbReference>
<dbReference type="EMBL" id="MZMQ01000001">
    <property type="protein sequence ID" value="OQJ62736.1"/>
    <property type="molecule type" value="Genomic_DNA"/>
</dbReference>
<keyword evidence="11" id="KW-1185">Reference proteome</keyword>
<feature type="transmembrane region" description="Helical" evidence="8">
    <location>
        <begin position="74"/>
        <end position="94"/>
    </location>
</feature>
<comment type="similarity">
    <text evidence="2">Belongs to the VirD4/TraG family.</text>
</comment>
<evidence type="ECO:0000256" key="7">
    <source>
        <dbReference type="SAM" id="MobiDB-lite"/>
    </source>
</evidence>